<dbReference type="RefSeq" id="WP_176065202.1">
    <property type="nucleotide sequence ID" value="NZ_BJTG01000005.1"/>
</dbReference>
<protein>
    <submittedName>
        <fullName evidence="2">Uncharacterized protein</fullName>
    </submittedName>
</protein>
<evidence type="ECO:0000313" key="3">
    <source>
        <dbReference type="Proteomes" id="UP000503640"/>
    </source>
</evidence>
<dbReference type="AlphaFoldDB" id="A0A7I9VNI2"/>
<accession>A0A7I9VNI2</accession>
<evidence type="ECO:0000313" key="2">
    <source>
        <dbReference type="EMBL" id="GEJ57537.1"/>
    </source>
</evidence>
<keyword evidence="3" id="KW-1185">Reference proteome</keyword>
<reference evidence="3" key="1">
    <citation type="journal article" date="2020" name="Appl. Environ. Microbiol.">
        <title>Diazotrophic Anaeromyxobacter Isolates from Soils.</title>
        <authorList>
            <person name="Masuda Y."/>
            <person name="Yamanaka H."/>
            <person name="Xu Z.X."/>
            <person name="Shiratori Y."/>
            <person name="Aono T."/>
            <person name="Amachi S."/>
            <person name="Senoo K."/>
            <person name="Itoh H."/>
        </authorList>
    </citation>
    <scope>NUCLEOTIDE SEQUENCE [LARGE SCALE GENOMIC DNA]</scope>
    <source>
        <strain evidence="3">R267</strain>
    </source>
</reference>
<sequence>MPNDSAALSMAAGNAEVCFPAWPTPQALVTQVAARVHGRLGAGPLEAATFFAFAVAIPGVVAVLSVAMLCFLLAFVLLAPGALGLLAWGCWRHDRALSRG</sequence>
<keyword evidence="1" id="KW-1133">Transmembrane helix</keyword>
<evidence type="ECO:0000256" key="1">
    <source>
        <dbReference type="SAM" id="Phobius"/>
    </source>
</evidence>
<gene>
    <name evidence="2" type="ORF">AMYX_22780</name>
</gene>
<feature type="transmembrane region" description="Helical" evidence="1">
    <location>
        <begin position="45"/>
        <end position="65"/>
    </location>
</feature>
<dbReference type="EMBL" id="BJTG01000005">
    <property type="protein sequence ID" value="GEJ57537.1"/>
    <property type="molecule type" value="Genomic_DNA"/>
</dbReference>
<dbReference type="Proteomes" id="UP000503640">
    <property type="component" value="Unassembled WGS sequence"/>
</dbReference>
<keyword evidence="1" id="KW-0812">Transmembrane</keyword>
<name>A0A7I9VNI2_9BACT</name>
<keyword evidence="1" id="KW-0472">Membrane</keyword>
<proteinExistence type="predicted"/>
<feature type="transmembrane region" description="Helical" evidence="1">
    <location>
        <begin position="71"/>
        <end position="91"/>
    </location>
</feature>
<comment type="caution">
    <text evidence="2">The sequence shown here is derived from an EMBL/GenBank/DDBJ whole genome shotgun (WGS) entry which is preliminary data.</text>
</comment>
<organism evidence="2 3">
    <name type="scientific">Anaeromyxobacter diazotrophicus</name>
    <dbReference type="NCBI Taxonomy" id="2590199"/>
    <lineage>
        <taxon>Bacteria</taxon>
        <taxon>Pseudomonadati</taxon>
        <taxon>Myxococcota</taxon>
        <taxon>Myxococcia</taxon>
        <taxon>Myxococcales</taxon>
        <taxon>Cystobacterineae</taxon>
        <taxon>Anaeromyxobacteraceae</taxon>
        <taxon>Anaeromyxobacter</taxon>
    </lineage>
</organism>